<proteinExistence type="predicted"/>
<dbReference type="Pfam" id="PF06916">
    <property type="entry name" value="FAM210A-B_dom"/>
    <property type="match status" value="1"/>
</dbReference>
<dbReference type="PANTHER" id="PTHR21377">
    <property type="entry name" value="PROTEIN FAM210B, MITOCHONDRIAL"/>
    <property type="match status" value="1"/>
</dbReference>
<dbReference type="InterPro" id="IPR009688">
    <property type="entry name" value="FAM210A/B-like_dom"/>
</dbReference>
<dbReference type="EMBL" id="BKCJ011820967">
    <property type="protein sequence ID" value="GFD55729.1"/>
    <property type="molecule type" value="Genomic_DNA"/>
</dbReference>
<evidence type="ECO:0000313" key="3">
    <source>
        <dbReference type="EMBL" id="GFD55729.1"/>
    </source>
</evidence>
<feature type="domain" description="DUF1279" evidence="2">
    <location>
        <begin position="2"/>
        <end position="63"/>
    </location>
</feature>
<organism evidence="3">
    <name type="scientific">Tanacetum cinerariifolium</name>
    <name type="common">Dalmatian daisy</name>
    <name type="synonym">Chrysanthemum cinerariifolium</name>
    <dbReference type="NCBI Taxonomy" id="118510"/>
    <lineage>
        <taxon>Eukaryota</taxon>
        <taxon>Viridiplantae</taxon>
        <taxon>Streptophyta</taxon>
        <taxon>Embryophyta</taxon>
        <taxon>Tracheophyta</taxon>
        <taxon>Spermatophyta</taxon>
        <taxon>Magnoliopsida</taxon>
        <taxon>eudicotyledons</taxon>
        <taxon>Gunneridae</taxon>
        <taxon>Pentapetalae</taxon>
        <taxon>asterids</taxon>
        <taxon>campanulids</taxon>
        <taxon>Asterales</taxon>
        <taxon>Asteraceae</taxon>
        <taxon>Asteroideae</taxon>
        <taxon>Anthemideae</taxon>
        <taxon>Anthemidinae</taxon>
        <taxon>Tanacetum</taxon>
    </lineage>
</organism>
<keyword evidence="1" id="KW-0812">Transmembrane</keyword>
<name>A0A699X839_TANCI</name>
<reference evidence="3" key="1">
    <citation type="journal article" date="2019" name="Sci. Rep.">
        <title>Draft genome of Tanacetum cinerariifolium, the natural source of mosquito coil.</title>
        <authorList>
            <person name="Yamashiro T."/>
            <person name="Shiraishi A."/>
            <person name="Satake H."/>
            <person name="Nakayama K."/>
        </authorList>
    </citation>
    <scope>NUCLEOTIDE SEQUENCE</scope>
</reference>
<dbReference type="GO" id="GO:0009507">
    <property type="term" value="C:chloroplast"/>
    <property type="evidence" value="ECO:0007669"/>
    <property type="project" value="TreeGrafter"/>
</dbReference>
<feature type="non-terminal residue" evidence="3">
    <location>
        <position position="1"/>
    </location>
</feature>
<dbReference type="AlphaFoldDB" id="A0A699X839"/>
<accession>A0A699X839</accession>
<gene>
    <name evidence="3" type="ORF">Tci_927698</name>
</gene>
<keyword evidence="1" id="KW-0472">Membrane</keyword>
<sequence>TKYGGAYLATSITLSLISFSLCYALISIGVDVQSLLQKVGISANETGEKVGTFALAYAAHKAAS</sequence>
<dbReference type="PANTHER" id="PTHR21377:SF20">
    <property type="entry name" value="OS04G0416000 PROTEIN"/>
    <property type="match status" value="1"/>
</dbReference>
<feature type="non-terminal residue" evidence="3">
    <location>
        <position position="64"/>
    </location>
</feature>
<protein>
    <recommendedName>
        <fullName evidence="2">DUF1279 domain-containing protein</fullName>
    </recommendedName>
</protein>
<comment type="caution">
    <text evidence="3">The sequence shown here is derived from an EMBL/GenBank/DDBJ whole genome shotgun (WGS) entry which is preliminary data.</text>
</comment>
<evidence type="ECO:0000256" key="1">
    <source>
        <dbReference type="SAM" id="Phobius"/>
    </source>
</evidence>
<feature type="transmembrane region" description="Helical" evidence="1">
    <location>
        <begin position="6"/>
        <end position="26"/>
    </location>
</feature>
<dbReference type="InterPro" id="IPR045866">
    <property type="entry name" value="FAM210A/B-like"/>
</dbReference>
<keyword evidence="1" id="KW-1133">Transmembrane helix</keyword>
<evidence type="ECO:0000259" key="2">
    <source>
        <dbReference type="Pfam" id="PF06916"/>
    </source>
</evidence>